<dbReference type="InterPro" id="IPR036770">
    <property type="entry name" value="Ankyrin_rpt-contain_sf"/>
</dbReference>
<dbReference type="PANTHER" id="PTHR24189:SF50">
    <property type="entry name" value="ANKYRIN REPEAT AND SOCS BOX PROTEIN 2"/>
    <property type="match status" value="1"/>
</dbReference>
<evidence type="ECO:0000256" key="4">
    <source>
        <dbReference type="SAM" id="SignalP"/>
    </source>
</evidence>
<dbReference type="Pfam" id="PF12796">
    <property type="entry name" value="Ank_2"/>
    <property type="match status" value="1"/>
</dbReference>
<evidence type="ECO:0000256" key="1">
    <source>
        <dbReference type="ARBA" id="ARBA00022737"/>
    </source>
</evidence>
<reference evidence="5" key="1">
    <citation type="submission" date="2020-10" db="EMBL/GenBank/DDBJ databases">
        <authorList>
            <person name="Gilroy R."/>
        </authorList>
    </citation>
    <scope>NUCLEOTIDE SEQUENCE</scope>
    <source>
        <strain evidence="5">35461</strain>
    </source>
</reference>
<dbReference type="EMBL" id="DVOR01000093">
    <property type="protein sequence ID" value="HIV09053.1"/>
    <property type="molecule type" value="Genomic_DNA"/>
</dbReference>
<keyword evidence="4" id="KW-0732">Signal</keyword>
<name>A0A9D1NMF2_9BACT</name>
<dbReference type="Proteomes" id="UP000886845">
    <property type="component" value="Unassembled WGS sequence"/>
</dbReference>
<dbReference type="PANTHER" id="PTHR24189">
    <property type="entry name" value="MYOTROPHIN"/>
    <property type="match status" value="1"/>
</dbReference>
<organism evidence="5 6">
    <name type="scientific">Candidatus Spyradenecus faecavium</name>
    <dbReference type="NCBI Taxonomy" id="2840947"/>
    <lineage>
        <taxon>Bacteria</taxon>
        <taxon>Pseudomonadati</taxon>
        <taxon>Lentisphaerota</taxon>
        <taxon>Lentisphaeria</taxon>
        <taxon>Lentisphaerales</taxon>
        <taxon>Lentisphaeraceae</taxon>
        <taxon>Lentisphaeraceae incertae sedis</taxon>
        <taxon>Candidatus Spyradenecus</taxon>
    </lineage>
</organism>
<dbReference type="InterPro" id="IPR002110">
    <property type="entry name" value="Ankyrin_rpt"/>
</dbReference>
<proteinExistence type="predicted"/>
<keyword evidence="2 3" id="KW-0040">ANK repeat</keyword>
<evidence type="ECO:0000256" key="2">
    <source>
        <dbReference type="ARBA" id="ARBA00023043"/>
    </source>
</evidence>
<reference evidence="5" key="2">
    <citation type="journal article" date="2021" name="PeerJ">
        <title>Extensive microbial diversity within the chicken gut microbiome revealed by metagenomics and culture.</title>
        <authorList>
            <person name="Gilroy R."/>
            <person name="Ravi A."/>
            <person name="Getino M."/>
            <person name="Pursley I."/>
            <person name="Horton D.L."/>
            <person name="Alikhan N.F."/>
            <person name="Baker D."/>
            <person name="Gharbi K."/>
            <person name="Hall N."/>
            <person name="Watson M."/>
            <person name="Adriaenssens E.M."/>
            <person name="Foster-Nyarko E."/>
            <person name="Jarju S."/>
            <person name="Secka A."/>
            <person name="Antonio M."/>
            <person name="Oren A."/>
            <person name="Chaudhuri R.R."/>
            <person name="La Ragione R."/>
            <person name="Hildebrand F."/>
            <person name="Pallen M.J."/>
        </authorList>
    </citation>
    <scope>NUCLEOTIDE SEQUENCE</scope>
    <source>
        <strain evidence="5">35461</strain>
    </source>
</reference>
<sequence>MKRRVWLGVCAALAGLASLGTCVGCGGGESAIQTMDAAEVAAVFSTRDAGRLLELVGDGVGRREQFQGQALSVWCVRANWPEGLEILDRAGYDPNAANTTEAAALLPGFAALHVAILTDATPNGRLDREAFVGRLLALGANPNQPCRYDNAGVTLERATPLHCALLFPDTLRLDAHEATLRVCRRLLRAGAKPDVVSPRIVKGREDAVTPLSLAVRYGNADLCRLLVEAGANPRRDLGGGVTPLSLAQERGDTALLRILRGEKGR</sequence>
<evidence type="ECO:0000313" key="5">
    <source>
        <dbReference type="EMBL" id="HIV09053.1"/>
    </source>
</evidence>
<feature type="repeat" description="ANK" evidence="3">
    <location>
        <begin position="206"/>
        <end position="232"/>
    </location>
</feature>
<dbReference type="AlphaFoldDB" id="A0A9D1NMF2"/>
<evidence type="ECO:0000256" key="3">
    <source>
        <dbReference type="PROSITE-ProRule" id="PRU00023"/>
    </source>
</evidence>
<protein>
    <submittedName>
        <fullName evidence="5">Ankyrin repeat domain-containing protein</fullName>
    </submittedName>
</protein>
<gene>
    <name evidence="5" type="ORF">IAC79_02925</name>
</gene>
<dbReference type="PROSITE" id="PS50297">
    <property type="entry name" value="ANK_REP_REGION"/>
    <property type="match status" value="1"/>
</dbReference>
<accession>A0A9D1NMF2</accession>
<comment type="caution">
    <text evidence="5">The sequence shown here is derived from an EMBL/GenBank/DDBJ whole genome shotgun (WGS) entry which is preliminary data.</text>
</comment>
<feature type="chain" id="PRO_5038832971" evidence="4">
    <location>
        <begin position="24"/>
        <end position="265"/>
    </location>
</feature>
<dbReference type="InterPro" id="IPR050745">
    <property type="entry name" value="Multifunctional_regulatory"/>
</dbReference>
<dbReference type="PROSITE" id="PS50088">
    <property type="entry name" value="ANK_REPEAT"/>
    <property type="match status" value="1"/>
</dbReference>
<evidence type="ECO:0000313" key="6">
    <source>
        <dbReference type="Proteomes" id="UP000886845"/>
    </source>
</evidence>
<feature type="signal peptide" evidence="4">
    <location>
        <begin position="1"/>
        <end position="23"/>
    </location>
</feature>
<dbReference type="SMART" id="SM00248">
    <property type="entry name" value="ANK"/>
    <property type="match status" value="3"/>
</dbReference>
<dbReference type="SUPFAM" id="SSF48403">
    <property type="entry name" value="Ankyrin repeat"/>
    <property type="match status" value="1"/>
</dbReference>
<dbReference type="Gene3D" id="1.25.40.20">
    <property type="entry name" value="Ankyrin repeat-containing domain"/>
    <property type="match status" value="1"/>
</dbReference>
<keyword evidence="1" id="KW-0677">Repeat</keyword>